<evidence type="ECO:0008006" key="4">
    <source>
        <dbReference type="Google" id="ProtNLM"/>
    </source>
</evidence>
<feature type="chain" id="PRO_5040249068" description="Extracellular membrane protein CFEM domain-containing protein" evidence="1">
    <location>
        <begin position="21"/>
        <end position="193"/>
    </location>
</feature>
<dbReference type="KEGG" id="ptkz:JDV02_005613"/>
<dbReference type="AlphaFoldDB" id="A0A9Q8VC12"/>
<keyword evidence="1" id="KW-0732">Signal</keyword>
<accession>A0A9Q8VC12</accession>
<evidence type="ECO:0000256" key="1">
    <source>
        <dbReference type="SAM" id="SignalP"/>
    </source>
</evidence>
<evidence type="ECO:0000313" key="3">
    <source>
        <dbReference type="Proteomes" id="UP000829364"/>
    </source>
</evidence>
<organism evidence="2 3">
    <name type="scientific">Purpureocillium takamizusanense</name>
    <dbReference type="NCBI Taxonomy" id="2060973"/>
    <lineage>
        <taxon>Eukaryota</taxon>
        <taxon>Fungi</taxon>
        <taxon>Dikarya</taxon>
        <taxon>Ascomycota</taxon>
        <taxon>Pezizomycotina</taxon>
        <taxon>Sordariomycetes</taxon>
        <taxon>Hypocreomycetidae</taxon>
        <taxon>Hypocreales</taxon>
        <taxon>Ophiocordycipitaceae</taxon>
        <taxon>Purpureocillium</taxon>
    </lineage>
</organism>
<dbReference type="RefSeq" id="XP_047842910.1">
    <property type="nucleotide sequence ID" value="XM_047986926.1"/>
</dbReference>
<sequence length="193" mass="18731">MKTAIILLPTLVSLLGRVVAFDAGSLSGHIDEIPACALSAFAKAMPAEGCDTTKVDGSDIECLCKNAGLIARDVARDVEAQCALDFGGAVGKACGIWIALSSSATDFPRATSILGDKLQGKGGAATKTTDTVTSQTTSAAAAAGTTTTSQSGTAAATTTTTTTASKGAAAAPAASAYLSGMAGVLAAAAAALV</sequence>
<name>A0A9Q8VC12_9HYPO</name>
<evidence type="ECO:0000313" key="2">
    <source>
        <dbReference type="EMBL" id="UNI19429.1"/>
    </source>
</evidence>
<dbReference type="Proteomes" id="UP000829364">
    <property type="component" value="Chromosome 5"/>
</dbReference>
<gene>
    <name evidence="2" type="ORF">JDV02_005613</name>
</gene>
<reference evidence="2" key="1">
    <citation type="submission" date="2021-11" db="EMBL/GenBank/DDBJ databases">
        <title>Purpureocillium_takamizusanense_genome.</title>
        <authorList>
            <person name="Nguyen N.-H."/>
        </authorList>
    </citation>
    <scope>NUCLEOTIDE SEQUENCE</scope>
    <source>
        <strain evidence="2">PT3</strain>
    </source>
</reference>
<proteinExistence type="predicted"/>
<dbReference type="OrthoDB" id="4869264at2759"/>
<keyword evidence="3" id="KW-1185">Reference proteome</keyword>
<feature type="signal peptide" evidence="1">
    <location>
        <begin position="1"/>
        <end position="20"/>
    </location>
</feature>
<dbReference type="EMBL" id="CP086358">
    <property type="protein sequence ID" value="UNI19429.1"/>
    <property type="molecule type" value="Genomic_DNA"/>
</dbReference>
<protein>
    <recommendedName>
        <fullName evidence="4">Extracellular membrane protein CFEM domain-containing protein</fullName>
    </recommendedName>
</protein>
<dbReference type="GeneID" id="72067562"/>